<evidence type="ECO:0000256" key="4">
    <source>
        <dbReference type="ARBA" id="ARBA00022679"/>
    </source>
</evidence>
<evidence type="ECO:0000256" key="6">
    <source>
        <dbReference type="ARBA" id="ARBA00023012"/>
    </source>
</evidence>
<feature type="domain" description="Histidine kinase" evidence="7">
    <location>
        <begin position="81"/>
        <end position="311"/>
    </location>
</feature>
<reference evidence="8" key="1">
    <citation type="submission" date="2020-04" db="EMBL/GenBank/DDBJ databases">
        <authorList>
            <person name="Zhang T."/>
        </authorList>
    </citation>
    <scope>NUCLEOTIDE SEQUENCE</scope>
    <source>
        <strain evidence="8">HKST-UBA09</strain>
    </source>
</reference>
<evidence type="ECO:0000256" key="3">
    <source>
        <dbReference type="ARBA" id="ARBA00022553"/>
    </source>
</evidence>
<dbReference type="InterPro" id="IPR004358">
    <property type="entry name" value="Sig_transdc_His_kin-like_C"/>
</dbReference>
<dbReference type="SMART" id="SM00387">
    <property type="entry name" value="HATPase_c"/>
    <property type="match status" value="1"/>
</dbReference>
<dbReference type="Proteomes" id="UP000714915">
    <property type="component" value="Unassembled WGS sequence"/>
</dbReference>
<dbReference type="GO" id="GO:0016036">
    <property type="term" value="P:cellular response to phosphate starvation"/>
    <property type="evidence" value="ECO:0007669"/>
    <property type="project" value="TreeGrafter"/>
</dbReference>
<evidence type="ECO:0000256" key="5">
    <source>
        <dbReference type="ARBA" id="ARBA00022777"/>
    </source>
</evidence>
<evidence type="ECO:0000256" key="1">
    <source>
        <dbReference type="ARBA" id="ARBA00000085"/>
    </source>
</evidence>
<reference evidence="8" key="2">
    <citation type="journal article" date="2021" name="Microbiome">
        <title>Successional dynamics and alternative stable states in a saline activated sludge microbial community over 9 years.</title>
        <authorList>
            <person name="Wang Y."/>
            <person name="Ye J."/>
            <person name="Ju F."/>
            <person name="Liu L."/>
            <person name="Boyd J.A."/>
            <person name="Deng Y."/>
            <person name="Parks D.H."/>
            <person name="Jiang X."/>
            <person name="Yin X."/>
            <person name="Woodcroft B.J."/>
            <person name="Tyson G.W."/>
            <person name="Hugenholtz P."/>
            <person name="Polz M.F."/>
            <person name="Zhang T."/>
        </authorList>
    </citation>
    <scope>NUCLEOTIDE SEQUENCE</scope>
    <source>
        <strain evidence="8">HKST-UBA09</strain>
    </source>
</reference>
<keyword evidence="4" id="KW-0808">Transferase</keyword>
<dbReference type="GO" id="GO:0005886">
    <property type="term" value="C:plasma membrane"/>
    <property type="evidence" value="ECO:0007669"/>
    <property type="project" value="TreeGrafter"/>
</dbReference>
<dbReference type="Gene3D" id="3.30.565.10">
    <property type="entry name" value="Histidine kinase-like ATPase, C-terminal domain"/>
    <property type="match status" value="1"/>
</dbReference>
<keyword evidence="5 8" id="KW-0418">Kinase</keyword>
<dbReference type="EMBL" id="JAGQLF010000023">
    <property type="protein sequence ID" value="MCA9386888.1"/>
    <property type="molecule type" value="Genomic_DNA"/>
</dbReference>
<dbReference type="AlphaFoldDB" id="A0A955LA57"/>
<dbReference type="InterPro" id="IPR050351">
    <property type="entry name" value="BphY/WalK/GraS-like"/>
</dbReference>
<dbReference type="PRINTS" id="PR00344">
    <property type="entry name" value="BCTRLSENSOR"/>
</dbReference>
<dbReference type="InterPro" id="IPR005467">
    <property type="entry name" value="His_kinase_dom"/>
</dbReference>
<evidence type="ECO:0000259" key="7">
    <source>
        <dbReference type="PROSITE" id="PS50109"/>
    </source>
</evidence>
<dbReference type="PANTHER" id="PTHR45453">
    <property type="entry name" value="PHOSPHATE REGULON SENSOR PROTEIN PHOR"/>
    <property type="match status" value="1"/>
</dbReference>
<sequence length="315" mass="35658">MNIDLEGSEESASISFPIINHFGDYVEEASHFLANIKPNQPLSDFEIAKLNEFSASLNNYNAKLRELSKKSPANQAKVMGEHAHSIASPLFVFQNYIKFLKFNQFEQRSSVEEIEAMRNSLGLISGFIKKLDSALKLESIPIIPTNIQLFWRELYQSIYGFVSTDKLNKIWWGEFNNSSKICPMNKELLIEAVSLLTENAVKYSPDIVEEEPLSGLPIPLILIKCQVINNHFQIEVSNRGYGIPEDEGHAIYRPNYRATNTKDIIAGTGLGLSRVKDIVDIHNGKISHSDKRQPRSVYHLTTFTIQIPIDINFEG</sequence>
<gene>
    <name evidence="8" type="ORF">KC669_02525</name>
</gene>
<evidence type="ECO:0000313" key="9">
    <source>
        <dbReference type="Proteomes" id="UP000714915"/>
    </source>
</evidence>
<dbReference type="GO" id="GO:0004721">
    <property type="term" value="F:phosphoprotein phosphatase activity"/>
    <property type="evidence" value="ECO:0007669"/>
    <property type="project" value="TreeGrafter"/>
</dbReference>
<keyword evidence="6" id="KW-0902">Two-component regulatory system</keyword>
<dbReference type="GO" id="GO:0000155">
    <property type="term" value="F:phosphorelay sensor kinase activity"/>
    <property type="evidence" value="ECO:0007669"/>
    <property type="project" value="TreeGrafter"/>
</dbReference>
<dbReference type="Pfam" id="PF02518">
    <property type="entry name" value="HATPase_c"/>
    <property type="match status" value="1"/>
</dbReference>
<evidence type="ECO:0000256" key="2">
    <source>
        <dbReference type="ARBA" id="ARBA00012438"/>
    </source>
</evidence>
<protein>
    <recommendedName>
        <fullName evidence="2">histidine kinase</fullName>
        <ecNumber evidence="2">2.7.13.3</ecNumber>
    </recommendedName>
</protein>
<accession>A0A955LA57</accession>
<dbReference type="InterPro" id="IPR036890">
    <property type="entry name" value="HATPase_C_sf"/>
</dbReference>
<organism evidence="8 9">
    <name type="scientific">Candidatus Dojkabacteria bacterium</name>
    <dbReference type="NCBI Taxonomy" id="2099670"/>
    <lineage>
        <taxon>Bacteria</taxon>
        <taxon>Candidatus Dojkabacteria</taxon>
    </lineage>
</organism>
<dbReference type="InterPro" id="IPR003594">
    <property type="entry name" value="HATPase_dom"/>
</dbReference>
<proteinExistence type="predicted"/>
<name>A0A955LA57_9BACT</name>
<dbReference type="PROSITE" id="PS50109">
    <property type="entry name" value="HIS_KIN"/>
    <property type="match status" value="1"/>
</dbReference>
<dbReference type="EC" id="2.7.13.3" evidence="2"/>
<comment type="caution">
    <text evidence="8">The sequence shown here is derived from an EMBL/GenBank/DDBJ whole genome shotgun (WGS) entry which is preliminary data.</text>
</comment>
<evidence type="ECO:0000313" key="8">
    <source>
        <dbReference type="EMBL" id="MCA9386888.1"/>
    </source>
</evidence>
<keyword evidence="3" id="KW-0597">Phosphoprotein</keyword>
<dbReference type="PANTHER" id="PTHR45453:SF1">
    <property type="entry name" value="PHOSPHATE REGULON SENSOR PROTEIN PHOR"/>
    <property type="match status" value="1"/>
</dbReference>
<dbReference type="SUPFAM" id="SSF55874">
    <property type="entry name" value="ATPase domain of HSP90 chaperone/DNA topoisomerase II/histidine kinase"/>
    <property type="match status" value="1"/>
</dbReference>
<comment type="catalytic activity">
    <reaction evidence="1">
        <text>ATP + protein L-histidine = ADP + protein N-phospho-L-histidine.</text>
        <dbReference type="EC" id="2.7.13.3"/>
    </reaction>
</comment>